<feature type="non-terminal residue" evidence="2">
    <location>
        <position position="44"/>
    </location>
</feature>
<dbReference type="Proteomes" id="UP001162483">
    <property type="component" value="Unassembled WGS sequence"/>
</dbReference>
<dbReference type="EMBL" id="CATNWA010014887">
    <property type="protein sequence ID" value="CAI9577075.1"/>
    <property type="molecule type" value="Genomic_DNA"/>
</dbReference>
<evidence type="ECO:0000313" key="3">
    <source>
        <dbReference type="Proteomes" id="UP001162483"/>
    </source>
</evidence>
<name>A0ABN9DWQ1_9NEOB</name>
<proteinExistence type="predicted"/>
<evidence type="ECO:0000313" key="2">
    <source>
        <dbReference type="EMBL" id="CAI9577075.1"/>
    </source>
</evidence>
<evidence type="ECO:0000256" key="1">
    <source>
        <dbReference type="SAM" id="MobiDB-lite"/>
    </source>
</evidence>
<feature type="region of interest" description="Disordered" evidence="1">
    <location>
        <begin position="1"/>
        <end position="44"/>
    </location>
</feature>
<keyword evidence="3" id="KW-1185">Reference proteome</keyword>
<gene>
    <name evidence="2" type="ORF">SPARVUS_LOCUS8624563</name>
</gene>
<protein>
    <submittedName>
        <fullName evidence="2">Uncharacterized protein</fullName>
    </submittedName>
</protein>
<accession>A0ABN9DWQ1</accession>
<organism evidence="2 3">
    <name type="scientific">Staurois parvus</name>
    <dbReference type="NCBI Taxonomy" id="386267"/>
    <lineage>
        <taxon>Eukaryota</taxon>
        <taxon>Metazoa</taxon>
        <taxon>Chordata</taxon>
        <taxon>Craniata</taxon>
        <taxon>Vertebrata</taxon>
        <taxon>Euteleostomi</taxon>
        <taxon>Amphibia</taxon>
        <taxon>Batrachia</taxon>
        <taxon>Anura</taxon>
        <taxon>Neobatrachia</taxon>
        <taxon>Ranoidea</taxon>
        <taxon>Ranidae</taxon>
        <taxon>Staurois</taxon>
    </lineage>
</organism>
<sequence>MNAVPHAPREHALSKMASTIYKQQPAPALSPSGHLYTAAGQEVV</sequence>
<comment type="caution">
    <text evidence="2">The sequence shown here is derived from an EMBL/GenBank/DDBJ whole genome shotgun (WGS) entry which is preliminary data.</text>
</comment>
<reference evidence="2" key="1">
    <citation type="submission" date="2023-05" db="EMBL/GenBank/DDBJ databases">
        <authorList>
            <person name="Stuckert A."/>
        </authorList>
    </citation>
    <scope>NUCLEOTIDE SEQUENCE</scope>
</reference>